<keyword evidence="8" id="KW-1185">Reference proteome</keyword>
<sequence length="1218" mass="132568" precursor="true">MSFRSVTLLAATSVLALSCAAARAQVPVPRQAPAAGAIVAAKGGEEMRFVREDLWRAAQLQQSLVGGDTLRTNAVGNLAILFNDQTQIRVGRNSTLSVNEVASGPTDATQLSLQGGNIWARAARGGSGVDVKTPAAVAAIRGTDWSLAVDGTGKTSLVVLEGIVELKNPQGAVTVRQGEGAVAAVGQAPTKFVLVSPNDREQMLFYMSMREVFINLPTTTLSNTQFEAEKTRIEALPSASRTTEDWLTLAESLMNAGNRRAAAIPLAEARNRPMTKAQRARADYLEALMAGADRRWQDAMRLFERAKPGLDPRRRGWAEYGRYAAASLADPKRVQPAPKVPVRDPRTAEINAYLTGFRQDLKAAAAEAAASEKLFPKDAGLALLSASLAQDLDHREDMYAAYERAKAIDAADPDVVAFGATIKADYARDIDGALADLYRVVKSDPSFSLFNQIGLLEQGRGALIEAEAAFRRAIEMEPQNPIPYVNLAILLLDQSRVEEAGILIDKALALDPPTAYSARGRYLLQKGKMAQAIESLLAGSAVNPARSNDQLILADAYFQNGDYELAWQTLDNADRLDPRAPIVPILRTAFALDLYMADEAILAAREALRRYRDRGGDYAGLSVTKQTGSYPVEAYRFINLHDWARFYADRTFDPFEAQGYFDQAIASRPGLFPTEPTLDAAEGTDLNSAALNLSIQGLLLDPLAVSGRIGRFDPIRRPFLDTEIGGGPVVRGGKVGWDAGVLVNGFSNEPVPTSFSLSASAGEAKGNLTADNERAKGITLSIGSAPSAADRFMFMGWATEGRPGLTDVNRLDLTEHIDRDETTLFGVAGWSHTFGYRNVLSAAVFATRNETLDRGNRWDYSAPAEFGFPDVIHTLWTEKQRVDGVVGAVSHAIGIGDFNLRYGLEAQAGQLRYSGLSNSHLSWFSGSEDDLQDATAFDSPFRGGRAYADLSWRPNDRFEAQAGIHRTFLDVKNADPDVWVSPRFGIGVSPLEGQWLRAAYIENADTYLSYSLAPATTVGLIPNDTPASGPTKSIVLRWDAEWTPHVFTALEYQRQTLNDLNVPRINTLTSFDDIEKARAEWLAATINVWLGHGIGVFGSVGGATSKILATAAFRDGQGVGEPIPYVPERFARFGMTFVHPSRLRFTLTQNYIGERSGSYDNDRLAAYWTTDAAITWETPDRRFQFGVTALNLFDQRYDFGFDIPAPGRTVAASVKARF</sequence>
<dbReference type="Pfam" id="PF13432">
    <property type="entry name" value="TPR_16"/>
    <property type="match status" value="2"/>
</dbReference>
<gene>
    <name evidence="7" type="ORF">MicloDRAFT_00059880</name>
</gene>
<keyword evidence="2" id="KW-0472">Membrane</keyword>
<evidence type="ECO:0000313" key="7">
    <source>
        <dbReference type="EMBL" id="EIM25266.1"/>
    </source>
</evidence>
<feature type="chain" id="PRO_5003699075" evidence="5">
    <location>
        <begin position="25"/>
        <end position="1218"/>
    </location>
</feature>
<dbReference type="OrthoDB" id="8010197at2"/>
<dbReference type="Gene3D" id="2.40.170.20">
    <property type="entry name" value="TonB-dependent receptor, beta-barrel domain"/>
    <property type="match status" value="1"/>
</dbReference>
<dbReference type="STRING" id="864069.MicloDRAFT_00059880"/>
<proteinExistence type="predicted"/>
<reference evidence="7 8" key="1">
    <citation type="submission" date="2012-02" db="EMBL/GenBank/DDBJ databases">
        <title>Improved High-Quality Draft sequence of Microvirga sp. WSM3557.</title>
        <authorList>
            <consortium name="US DOE Joint Genome Institute"/>
            <person name="Lucas S."/>
            <person name="Han J."/>
            <person name="Lapidus A."/>
            <person name="Cheng J.-F."/>
            <person name="Goodwin L."/>
            <person name="Pitluck S."/>
            <person name="Peters L."/>
            <person name="Zhang X."/>
            <person name="Detter J.C."/>
            <person name="Han C."/>
            <person name="Tapia R."/>
            <person name="Land M."/>
            <person name="Hauser L."/>
            <person name="Kyrpides N."/>
            <person name="Ivanova N."/>
            <person name="Pagani I."/>
            <person name="Brau L."/>
            <person name="Yates R."/>
            <person name="O'Hara G."/>
            <person name="Rui T."/>
            <person name="Howieson J."/>
            <person name="Reeve W."/>
            <person name="Woyke T."/>
        </authorList>
    </citation>
    <scope>NUCLEOTIDE SEQUENCE [LARGE SCALE GENOMIC DNA]</scope>
    <source>
        <strain evidence="7 8">WSM3557</strain>
    </source>
</reference>
<dbReference type="Pfam" id="PF04773">
    <property type="entry name" value="FecR"/>
    <property type="match status" value="1"/>
</dbReference>
<dbReference type="Gene3D" id="2.60.120.1440">
    <property type="match status" value="1"/>
</dbReference>
<evidence type="ECO:0000259" key="6">
    <source>
        <dbReference type="Pfam" id="PF04773"/>
    </source>
</evidence>
<protein>
    <submittedName>
        <fullName evidence="7">Outer membrane receptor protein</fullName>
    </submittedName>
</protein>
<dbReference type="eggNOG" id="COG4206">
    <property type="taxonomic scope" value="Bacteria"/>
</dbReference>
<feature type="domain" description="FecR protein" evidence="6">
    <location>
        <begin position="68"/>
        <end position="165"/>
    </location>
</feature>
<keyword evidence="4" id="KW-0802">TPR repeat</keyword>
<evidence type="ECO:0000256" key="2">
    <source>
        <dbReference type="ARBA" id="ARBA00023136"/>
    </source>
</evidence>
<keyword evidence="3" id="KW-0998">Cell outer membrane</keyword>
<keyword evidence="7" id="KW-0675">Receptor</keyword>
<dbReference type="HOGENOM" id="CLU_265631_0_0_5"/>
<dbReference type="PANTHER" id="PTHR38731">
    <property type="entry name" value="LIPL45-RELATED LIPOPROTEIN-RELATED"/>
    <property type="match status" value="1"/>
</dbReference>
<dbReference type="eggNOG" id="COG3712">
    <property type="taxonomic scope" value="Bacteria"/>
</dbReference>
<feature type="signal peptide" evidence="5">
    <location>
        <begin position="1"/>
        <end position="24"/>
    </location>
</feature>
<dbReference type="InterPro" id="IPR019734">
    <property type="entry name" value="TPR_rpt"/>
</dbReference>
<dbReference type="PROSITE" id="PS51257">
    <property type="entry name" value="PROKAR_LIPOPROTEIN"/>
    <property type="match status" value="1"/>
</dbReference>
<evidence type="ECO:0000256" key="5">
    <source>
        <dbReference type="SAM" id="SignalP"/>
    </source>
</evidence>
<evidence type="ECO:0000256" key="1">
    <source>
        <dbReference type="ARBA" id="ARBA00004442"/>
    </source>
</evidence>
<dbReference type="AlphaFoldDB" id="I4YMS4"/>
<dbReference type="RefSeq" id="WP_009493614.1">
    <property type="nucleotide sequence ID" value="NZ_CP141048.1"/>
</dbReference>
<dbReference type="SUPFAM" id="SSF48452">
    <property type="entry name" value="TPR-like"/>
    <property type="match status" value="1"/>
</dbReference>
<dbReference type="eggNOG" id="COG0457">
    <property type="taxonomic scope" value="Bacteria"/>
</dbReference>
<feature type="repeat" description="TPR" evidence="4">
    <location>
        <begin position="447"/>
        <end position="480"/>
    </location>
</feature>
<dbReference type="SMART" id="SM00028">
    <property type="entry name" value="TPR"/>
    <property type="match status" value="3"/>
</dbReference>
<comment type="subcellular location">
    <subcellularLocation>
        <location evidence="1">Cell outer membrane</location>
    </subcellularLocation>
</comment>
<dbReference type="PROSITE" id="PS50005">
    <property type="entry name" value="TPR"/>
    <property type="match status" value="2"/>
</dbReference>
<dbReference type="GO" id="GO:0009279">
    <property type="term" value="C:cell outer membrane"/>
    <property type="evidence" value="ECO:0007669"/>
    <property type="project" value="UniProtKB-SubCell"/>
</dbReference>
<organism evidence="7 8">
    <name type="scientific">Microvirga lotononidis</name>
    <dbReference type="NCBI Taxonomy" id="864069"/>
    <lineage>
        <taxon>Bacteria</taxon>
        <taxon>Pseudomonadati</taxon>
        <taxon>Pseudomonadota</taxon>
        <taxon>Alphaproteobacteria</taxon>
        <taxon>Hyphomicrobiales</taxon>
        <taxon>Methylobacteriaceae</taxon>
        <taxon>Microvirga</taxon>
    </lineage>
</organism>
<name>I4YMS4_9HYPH</name>
<feature type="repeat" description="TPR" evidence="4">
    <location>
        <begin position="547"/>
        <end position="580"/>
    </location>
</feature>
<dbReference type="Proteomes" id="UP000003947">
    <property type="component" value="Unassembled WGS sequence"/>
</dbReference>
<dbReference type="InterPro" id="IPR036942">
    <property type="entry name" value="Beta-barrel_TonB_sf"/>
</dbReference>
<evidence type="ECO:0000256" key="3">
    <source>
        <dbReference type="ARBA" id="ARBA00023237"/>
    </source>
</evidence>
<dbReference type="EMBL" id="JH660647">
    <property type="protein sequence ID" value="EIM25266.1"/>
    <property type="molecule type" value="Genomic_DNA"/>
</dbReference>
<dbReference type="Gene3D" id="1.25.40.10">
    <property type="entry name" value="Tetratricopeptide repeat domain"/>
    <property type="match status" value="1"/>
</dbReference>
<keyword evidence="5" id="KW-0732">Signal</keyword>
<accession>I4YMS4</accession>
<dbReference type="InterPro" id="IPR006860">
    <property type="entry name" value="FecR"/>
</dbReference>
<evidence type="ECO:0000313" key="8">
    <source>
        <dbReference type="Proteomes" id="UP000003947"/>
    </source>
</evidence>
<dbReference type="SUPFAM" id="SSF56935">
    <property type="entry name" value="Porins"/>
    <property type="match status" value="1"/>
</dbReference>
<dbReference type="PATRIC" id="fig|864069.3.peg.6420"/>
<evidence type="ECO:0000256" key="4">
    <source>
        <dbReference type="PROSITE-ProRule" id="PRU00339"/>
    </source>
</evidence>
<dbReference type="InterPro" id="IPR011990">
    <property type="entry name" value="TPR-like_helical_dom_sf"/>
</dbReference>